<name>A0A8H4IGV2_9PEZI</name>
<feature type="coiled-coil region" evidence="1">
    <location>
        <begin position="738"/>
        <end position="779"/>
    </location>
</feature>
<feature type="coiled-coil region" evidence="1">
    <location>
        <begin position="627"/>
        <end position="654"/>
    </location>
</feature>
<dbReference type="AlphaFoldDB" id="A0A8H4IGV2"/>
<feature type="region of interest" description="Disordered" evidence="2">
    <location>
        <begin position="299"/>
        <end position="319"/>
    </location>
</feature>
<feature type="region of interest" description="Disordered" evidence="2">
    <location>
        <begin position="1112"/>
        <end position="1150"/>
    </location>
</feature>
<feature type="region of interest" description="Disordered" evidence="2">
    <location>
        <begin position="147"/>
        <end position="176"/>
    </location>
</feature>
<feature type="compositionally biased region" description="Polar residues" evidence="2">
    <location>
        <begin position="972"/>
        <end position="986"/>
    </location>
</feature>
<dbReference type="EMBL" id="WWBZ02000040">
    <property type="protein sequence ID" value="KAF4305043.1"/>
    <property type="molecule type" value="Genomic_DNA"/>
</dbReference>
<feature type="compositionally biased region" description="Basic and acidic residues" evidence="2">
    <location>
        <begin position="1016"/>
        <end position="1031"/>
    </location>
</feature>
<feature type="region of interest" description="Disordered" evidence="2">
    <location>
        <begin position="802"/>
        <end position="1069"/>
    </location>
</feature>
<feature type="coiled-coil region" evidence="1">
    <location>
        <begin position="451"/>
        <end position="492"/>
    </location>
</feature>
<feature type="compositionally biased region" description="Low complexity" evidence="2">
    <location>
        <begin position="906"/>
        <end position="922"/>
    </location>
</feature>
<feature type="coiled-coil region" evidence="1">
    <location>
        <begin position="540"/>
        <end position="601"/>
    </location>
</feature>
<dbReference type="EMBL" id="WWBZ02000082">
    <property type="protein sequence ID" value="KAF4300876.1"/>
    <property type="molecule type" value="Genomic_DNA"/>
</dbReference>
<dbReference type="Proteomes" id="UP000572817">
    <property type="component" value="Unassembled WGS sequence"/>
</dbReference>
<proteinExistence type="predicted"/>
<feature type="compositionally biased region" description="Low complexity" evidence="2">
    <location>
        <begin position="987"/>
        <end position="996"/>
    </location>
</feature>
<protein>
    <submittedName>
        <fullName evidence="3">Uncharacterized protein</fullName>
    </submittedName>
</protein>
<feature type="compositionally biased region" description="Basic and acidic residues" evidence="2">
    <location>
        <begin position="424"/>
        <end position="438"/>
    </location>
</feature>
<evidence type="ECO:0000313" key="3">
    <source>
        <dbReference type="EMBL" id="KAF4300876.1"/>
    </source>
</evidence>
<sequence>MASKFFTWTKGDRRNAAEAYQSYRVDGLMPVDQYQWDSPTDVSLSKKRKVSSMCQVCMNSKTGTSALIVAQVAVQGPVGAPRAILLFASPKRHRPKPLQLATAGARSTVDASTFVPSSVLHETAITSVASASNILAVVNDMLRSPAFNNPLPSPSRNPEPGSGRPRSHTAPPTPAIAELPGSILLENQGFPDEAKDPSSNQDDGLVLKRKTLASPLHLPPSIPNGPQHKKSLSLNTATSRWGSGRIAGSNAAGAQRPSIDSRFSGHRSSREKRGDESEKDSLLRSPITEVTESSSAFAFAGSESSNAPTKQPTHAPQVSENEQLKATIAAQNKKIAALKSQFQHLRISHESHAASLAEAYRKEVDVLKAYLHYTEASHDSSPTHPHITIPSTGLRGPSPEVSLPKDKGKRPSISDPNATPDLEGSDKNERPTRERHASDTSVSSGEGQEKVEKLKKKLQLATEHLEAMKGQMEMLMARKDAYKDRAADLEVRVRNNHELLIDLRESEYKLEMERRLMHERHRQLKGEIETLRSRPEQSHISRLEKELAEEKQRANLLATQLEASQLRSPVPDTVSELTNTIEDLKKRLEERDEQVYELQHVNKALHLDLEELDTQQAKLAADHDEALTQESRKRKAVKERANQTELENTELREIVAAQGQDLVSVQGEYERLRKLLHSEMRSQAKESISRNLIPGTPSSADGYLELVAVEARRRVQALIARENGASSQQQFVDPHERIEELEREVQHHVNELIRCKRDNRSYKKDIKRANTKLDRMRSSIYGGDNTSLHRKPSLQNSIASAESPINQKPNMAGLGISTTMLPSPATTAPSSQPTSAVTGNISDSSFPPARPKTPGRSNTNKKLPPYPSLPEQVASQFSGFPPPTDPPAYPPPRDPPSRPKTPKTPPTYKLTPTITNTPSISSLKPITPSPARARPAPQRYYTTTCFGSDTNPSSPAPGPPATVIAAAPPQRAGTQRSLSESIISSYTNTTPPTNNNSKNGSADPNTDLPHQRPKTPAKDSEARGTSAERRAVMVQAVRGSPEVVDNTVGLTALPQRPTSGWKAERKSQGEKLGLVRKKSLDRALLRRKESQESFLRRVGSARKSLGVEGVISRFNSSRGRSASEPQGGQHGQGQGQGMMVPIMLESEGER</sequence>
<feature type="region of interest" description="Disordered" evidence="2">
    <location>
        <begin position="240"/>
        <end position="287"/>
    </location>
</feature>
<evidence type="ECO:0000313" key="5">
    <source>
        <dbReference type="Proteomes" id="UP000572817"/>
    </source>
</evidence>
<feature type="region of interest" description="Disordered" evidence="2">
    <location>
        <begin position="376"/>
        <end position="451"/>
    </location>
</feature>
<feature type="compositionally biased region" description="Low complexity" evidence="2">
    <location>
        <begin position="817"/>
        <end position="836"/>
    </location>
</feature>
<feature type="compositionally biased region" description="Polar residues" evidence="2">
    <location>
        <begin position="1113"/>
        <end position="1124"/>
    </location>
</feature>
<evidence type="ECO:0000256" key="2">
    <source>
        <dbReference type="SAM" id="MobiDB-lite"/>
    </source>
</evidence>
<evidence type="ECO:0000313" key="4">
    <source>
        <dbReference type="EMBL" id="KAF4305043.1"/>
    </source>
</evidence>
<feature type="compositionally biased region" description="Pro residues" evidence="2">
    <location>
        <begin position="880"/>
        <end position="905"/>
    </location>
</feature>
<dbReference type="OrthoDB" id="3940535at2759"/>
<gene>
    <name evidence="4" type="ORF">GTA08_BOTSDO07001</name>
    <name evidence="3" type="ORF">GTA08_BOTSDO11195</name>
</gene>
<feature type="compositionally biased region" description="Basic and acidic residues" evidence="2">
    <location>
        <begin position="271"/>
        <end position="282"/>
    </location>
</feature>
<keyword evidence="1" id="KW-0175">Coiled coil</keyword>
<organism evidence="3 5">
    <name type="scientific">Botryosphaeria dothidea</name>
    <dbReference type="NCBI Taxonomy" id="55169"/>
    <lineage>
        <taxon>Eukaryota</taxon>
        <taxon>Fungi</taxon>
        <taxon>Dikarya</taxon>
        <taxon>Ascomycota</taxon>
        <taxon>Pezizomycotina</taxon>
        <taxon>Dothideomycetes</taxon>
        <taxon>Dothideomycetes incertae sedis</taxon>
        <taxon>Botryosphaeriales</taxon>
        <taxon>Botryosphaeriaceae</taxon>
        <taxon>Botryosphaeria</taxon>
    </lineage>
</organism>
<comment type="caution">
    <text evidence="3">The sequence shown here is derived from an EMBL/GenBank/DDBJ whole genome shotgun (WGS) entry which is preliminary data.</text>
</comment>
<feature type="compositionally biased region" description="Low complexity" evidence="2">
    <location>
        <begin position="930"/>
        <end position="939"/>
    </location>
</feature>
<evidence type="ECO:0000256" key="1">
    <source>
        <dbReference type="SAM" id="Coils"/>
    </source>
</evidence>
<keyword evidence="5" id="KW-1185">Reference proteome</keyword>
<feature type="compositionally biased region" description="Polar residues" evidence="2">
    <location>
        <begin position="940"/>
        <end position="953"/>
    </location>
</feature>
<reference evidence="3 5" key="1">
    <citation type="submission" date="2020-04" db="EMBL/GenBank/DDBJ databases">
        <title>Genome Assembly and Annotation of Botryosphaeria dothidea sdau 11-99, a Latent Pathogen of Apple Fruit Ring Rot in China.</title>
        <authorList>
            <person name="Yu C."/>
            <person name="Diao Y."/>
            <person name="Lu Q."/>
            <person name="Zhao J."/>
            <person name="Cui S."/>
            <person name="Peng C."/>
            <person name="He B."/>
            <person name="Liu H."/>
        </authorList>
    </citation>
    <scope>NUCLEOTIDE SEQUENCE [LARGE SCALE GENOMIC DNA]</scope>
    <source>
        <strain evidence="3">Sdau11-99</strain>
        <strain evidence="5">sdau11-99</strain>
    </source>
</reference>
<feature type="compositionally biased region" description="Polar residues" evidence="2">
    <location>
        <begin position="306"/>
        <end position="319"/>
    </location>
</feature>
<accession>A0A8H4IGV2</accession>